<dbReference type="SUPFAM" id="SSF51905">
    <property type="entry name" value="FAD/NAD(P)-binding domain"/>
    <property type="match status" value="1"/>
</dbReference>
<name>A0A6J4JSE1_9CHLR</name>
<evidence type="ECO:0000256" key="1">
    <source>
        <dbReference type="ARBA" id="ARBA00022630"/>
    </source>
</evidence>
<feature type="region of interest" description="Disordered" evidence="3">
    <location>
        <begin position="1"/>
        <end position="23"/>
    </location>
</feature>
<dbReference type="Gene3D" id="3.50.50.60">
    <property type="entry name" value="FAD/NAD(P)-binding domain"/>
    <property type="match status" value="2"/>
</dbReference>
<sequence>MALLTTELHPPDDYTAPAGSPAPARTDEAEVAIIGAGVAGLSAALVLGRSRRGTVVIDAGEPRNAPSPGVHSFFSRDGMLPADLLRVGREQLQPYDSVELRRARVTAAERVGDGFHLHLDDGGVVAARRVVLALGVVDQLPEIEGLRERWGHGVFHCPYCHGWEMRDLPLAVLGNGADGVRMARLATGWTRDLVLCTNGPATFGDEDHALLDRNGISVREERIARVEGEGKSVSGVVFEDGEVLPRAGVLMRPPFRQRSDLPAALGCALTEQGVIRIDEDGRTSVPGVFAVGDCASMMQQVAVGVGQATRTAIALNNELLLQATAQPSPITAAGALA</sequence>
<dbReference type="PANTHER" id="PTHR48105">
    <property type="entry name" value="THIOREDOXIN REDUCTASE 1-RELATED-RELATED"/>
    <property type="match status" value="1"/>
</dbReference>
<dbReference type="PRINTS" id="PR00368">
    <property type="entry name" value="FADPNR"/>
</dbReference>
<keyword evidence="2 5" id="KW-0560">Oxidoreductase</keyword>
<dbReference type="InterPro" id="IPR050097">
    <property type="entry name" value="Ferredoxin-NADP_redctase_2"/>
</dbReference>
<dbReference type="EMBL" id="CADCTC010000228">
    <property type="protein sequence ID" value="CAA9286230.1"/>
    <property type="molecule type" value="Genomic_DNA"/>
</dbReference>
<evidence type="ECO:0000259" key="4">
    <source>
        <dbReference type="Pfam" id="PF07992"/>
    </source>
</evidence>
<keyword evidence="1" id="KW-0285">Flavoprotein</keyword>
<evidence type="ECO:0000256" key="2">
    <source>
        <dbReference type="ARBA" id="ARBA00023002"/>
    </source>
</evidence>
<dbReference type="InterPro" id="IPR023753">
    <property type="entry name" value="FAD/NAD-binding_dom"/>
</dbReference>
<dbReference type="InterPro" id="IPR036188">
    <property type="entry name" value="FAD/NAD-bd_sf"/>
</dbReference>
<evidence type="ECO:0000313" key="5">
    <source>
        <dbReference type="EMBL" id="CAA9286230.1"/>
    </source>
</evidence>
<feature type="domain" description="FAD/NAD(P)-binding" evidence="4">
    <location>
        <begin position="30"/>
        <end position="308"/>
    </location>
</feature>
<reference evidence="5" key="1">
    <citation type="submission" date="2020-02" db="EMBL/GenBank/DDBJ databases">
        <authorList>
            <person name="Meier V. D."/>
        </authorList>
    </citation>
    <scope>NUCLEOTIDE SEQUENCE</scope>
    <source>
        <strain evidence="5">AVDCRST_MAG77</strain>
    </source>
</reference>
<dbReference type="AlphaFoldDB" id="A0A6J4JSE1"/>
<accession>A0A6J4JSE1</accession>
<dbReference type="Pfam" id="PF07992">
    <property type="entry name" value="Pyr_redox_2"/>
    <property type="match status" value="1"/>
</dbReference>
<dbReference type="GO" id="GO:0004791">
    <property type="term" value="F:thioredoxin-disulfide reductase (NADPH) activity"/>
    <property type="evidence" value="ECO:0007669"/>
    <property type="project" value="UniProtKB-EC"/>
</dbReference>
<dbReference type="EC" id="1.8.1.9" evidence="5"/>
<evidence type="ECO:0000256" key="3">
    <source>
        <dbReference type="SAM" id="MobiDB-lite"/>
    </source>
</evidence>
<gene>
    <name evidence="5" type="ORF">AVDCRST_MAG77-4771</name>
</gene>
<dbReference type="PRINTS" id="PR00469">
    <property type="entry name" value="PNDRDTASEII"/>
</dbReference>
<proteinExistence type="predicted"/>
<protein>
    <submittedName>
        <fullName evidence="5">Thioredoxin reductase</fullName>
        <ecNumber evidence="5">1.8.1.9</ecNumber>
    </submittedName>
</protein>
<organism evidence="5">
    <name type="scientific">uncultured Chloroflexota bacterium</name>
    <dbReference type="NCBI Taxonomy" id="166587"/>
    <lineage>
        <taxon>Bacteria</taxon>
        <taxon>Bacillati</taxon>
        <taxon>Chloroflexota</taxon>
        <taxon>environmental samples</taxon>
    </lineage>
</organism>